<dbReference type="EMBL" id="JADQDQ010000001">
    <property type="protein sequence ID" value="MBF9236458.1"/>
    <property type="molecule type" value="Genomic_DNA"/>
</dbReference>
<evidence type="ECO:0008006" key="4">
    <source>
        <dbReference type="Google" id="ProtNLM"/>
    </source>
</evidence>
<dbReference type="Proteomes" id="UP000597617">
    <property type="component" value="Unassembled WGS sequence"/>
</dbReference>
<sequence>MFRSLFALMVGCLLLAGPVAAQKIDGALATAPAGFHWQPLPEVKAAMLLPDGWYYKAELGKDTQAYFLTQEEIVEGGEFQTGLSLNVVQKVQAKTNRKAADYARAFSARAGLAPTQEVLDRKEEALGPLRLFRVRYRAAPADASPKIICQWAIANTKTDTFYMMVFESPEKEWAEAWQLGETMVRELVLDSKQ</sequence>
<feature type="chain" id="PRO_5045637698" description="PsbP C-terminal domain-containing protein" evidence="1">
    <location>
        <begin position="22"/>
        <end position="193"/>
    </location>
</feature>
<dbReference type="RefSeq" id="WP_196280799.1">
    <property type="nucleotide sequence ID" value="NZ_JADQDQ010000001.1"/>
</dbReference>
<gene>
    <name evidence="2" type="ORF">I2I05_03525</name>
</gene>
<evidence type="ECO:0000313" key="3">
    <source>
        <dbReference type="Proteomes" id="UP000597617"/>
    </source>
</evidence>
<organism evidence="2 3">
    <name type="scientific">Hymenobacter jeongseonensis</name>
    <dbReference type="NCBI Taxonomy" id="2791027"/>
    <lineage>
        <taxon>Bacteria</taxon>
        <taxon>Pseudomonadati</taxon>
        <taxon>Bacteroidota</taxon>
        <taxon>Cytophagia</taxon>
        <taxon>Cytophagales</taxon>
        <taxon>Hymenobacteraceae</taxon>
        <taxon>Hymenobacter</taxon>
    </lineage>
</organism>
<name>A0ABS0IDP6_9BACT</name>
<reference evidence="2 3" key="1">
    <citation type="submission" date="2020-11" db="EMBL/GenBank/DDBJ databases">
        <authorList>
            <person name="Kim M.K."/>
        </authorList>
    </citation>
    <scope>NUCLEOTIDE SEQUENCE [LARGE SCALE GENOMIC DNA]</scope>
    <source>
        <strain evidence="2 3">BT683</strain>
    </source>
</reference>
<accession>A0ABS0IDP6</accession>
<evidence type="ECO:0000256" key="1">
    <source>
        <dbReference type="SAM" id="SignalP"/>
    </source>
</evidence>
<keyword evidence="1" id="KW-0732">Signal</keyword>
<keyword evidence="3" id="KW-1185">Reference proteome</keyword>
<feature type="signal peptide" evidence="1">
    <location>
        <begin position="1"/>
        <end position="21"/>
    </location>
</feature>
<protein>
    <recommendedName>
        <fullName evidence="4">PsbP C-terminal domain-containing protein</fullName>
    </recommendedName>
</protein>
<evidence type="ECO:0000313" key="2">
    <source>
        <dbReference type="EMBL" id="MBF9236458.1"/>
    </source>
</evidence>
<comment type="caution">
    <text evidence="2">The sequence shown here is derived from an EMBL/GenBank/DDBJ whole genome shotgun (WGS) entry which is preliminary data.</text>
</comment>
<proteinExistence type="predicted"/>